<dbReference type="Proteomes" id="UP001620626">
    <property type="component" value="Unassembled WGS sequence"/>
</dbReference>
<proteinExistence type="predicted"/>
<protein>
    <submittedName>
        <fullName evidence="2">Uncharacterized protein</fullName>
    </submittedName>
</protein>
<comment type="caution">
    <text evidence="2">The sequence shown here is derived from an EMBL/GenBank/DDBJ whole genome shotgun (WGS) entry which is preliminary data.</text>
</comment>
<organism evidence="2 3">
    <name type="scientific">Heterodera trifolii</name>
    <dbReference type="NCBI Taxonomy" id="157864"/>
    <lineage>
        <taxon>Eukaryota</taxon>
        <taxon>Metazoa</taxon>
        <taxon>Ecdysozoa</taxon>
        <taxon>Nematoda</taxon>
        <taxon>Chromadorea</taxon>
        <taxon>Rhabditida</taxon>
        <taxon>Tylenchina</taxon>
        <taxon>Tylenchomorpha</taxon>
        <taxon>Tylenchoidea</taxon>
        <taxon>Heteroderidae</taxon>
        <taxon>Heteroderinae</taxon>
        <taxon>Heterodera</taxon>
    </lineage>
</organism>
<evidence type="ECO:0000256" key="1">
    <source>
        <dbReference type="SAM" id="MobiDB-lite"/>
    </source>
</evidence>
<feature type="region of interest" description="Disordered" evidence="1">
    <location>
        <begin position="107"/>
        <end position="129"/>
    </location>
</feature>
<accession>A0ABD2LT77</accession>
<reference evidence="2 3" key="1">
    <citation type="submission" date="2024-10" db="EMBL/GenBank/DDBJ databases">
        <authorList>
            <person name="Kim D."/>
        </authorList>
    </citation>
    <scope>NUCLEOTIDE SEQUENCE [LARGE SCALE GENOMIC DNA]</scope>
    <source>
        <strain evidence="2">BH-2024</strain>
    </source>
</reference>
<name>A0ABD2LT77_9BILA</name>
<evidence type="ECO:0000313" key="3">
    <source>
        <dbReference type="Proteomes" id="UP001620626"/>
    </source>
</evidence>
<gene>
    <name evidence="2" type="ORF">niasHT_005940</name>
</gene>
<keyword evidence="3" id="KW-1185">Reference proteome</keyword>
<sequence length="129" mass="14957">MCEAGTTFMEKLGNKLYNDAQQKSYEQIEQVKKRYNDELMLVFERGVGMFLMKTNVYISGMMKKMGNCDELKQLLVPDPCEEAKLKLKKVDKMDRIIGKMDKIDIDESSKMRKNGSANIDDDQQKKDTK</sequence>
<evidence type="ECO:0000313" key="2">
    <source>
        <dbReference type="EMBL" id="KAL3118431.1"/>
    </source>
</evidence>
<dbReference type="EMBL" id="JBICBT010000278">
    <property type="protein sequence ID" value="KAL3118431.1"/>
    <property type="molecule type" value="Genomic_DNA"/>
</dbReference>
<dbReference type="AlphaFoldDB" id="A0ABD2LT77"/>